<dbReference type="Gene3D" id="3.40.33.10">
    <property type="entry name" value="CAP"/>
    <property type="match status" value="2"/>
</dbReference>
<gene>
    <name evidence="2" type="ORF">PYX00_009112</name>
</gene>
<sequence>MATKTSTSTNISISQNGDVYTVKEVKTKTTTTPGKDPVVEKTETVNEYKGEANLPEEIRRQLEQQKKVEGPLNMNATRGNFAEDVLREINKCRKIHGADPLRLSSELVKHSEERAKRMAEKDDMHDEDDKYGGSITCMSSNDPEFYVKAEAVVTRWYSGSQGYDYTVEPEELTAGHFTQMIWKNTKEFGVAAAKSKTNQIYIVACFNPRGNYVKQFIENVCPPVSKGRPIFTRALFGVFDKKKSSEVKKCSNMDMFNKEGLDCHNKYRALHGVPPLKYSAELARYAQEWADDLARGEYQLQHRIEAKYGENLYYFYSSDPNVTATASDACDSWYSEIQYYTYSLSNFYGVSGHFTQLIWKSTTEVGMGRARSKRGKQYIVANYNPPGNFSGRYAQNVPKPLT</sequence>
<dbReference type="InterPro" id="IPR014044">
    <property type="entry name" value="CAP_dom"/>
</dbReference>
<dbReference type="EMBL" id="JARGDH010000005">
    <property type="protein sequence ID" value="KAL0266619.1"/>
    <property type="molecule type" value="Genomic_DNA"/>
</dbReference>
<dbReference type="PANTHER" id="PTHR10334">
    <property type="entry name" value="CYSTEINE-RICH SECRETORY PROTEIN-RELATED"/>
    <property type="match status" value="1"/>
</dbReference>
<accession>A0AAW2HAE9</accession>
<dbReference type="AlphaFoldDB" id="A0AAW2HAE9"/>
<dbReference type="GO" id="GO:0005576">
    <property type="term" value="C:extracellular region"/>
    <property type="evidence" value="ECO:0007669"/>
    <property type="project" value="UniProtKB-SubCell"/>
</dbReference>
<dbReference type="CDD" id="cd05382">
    <property type="entry name" value="CAP_GAPR1-like"/>
    <property type="match status" value="2"/>
</dbReference>
<feature type="domain" description="SCP" evidence="1">
    <location>
        <begin position="80"/>
        <end position="214"/>
    </location>
</feature>
<dbReference type="PRINTS" id="PR00837">
    <property type="entry name" value="V5TPXLIKE"/>
</dbReference>
<organism evidence="2">
    <name type="scientific">Menopon gallinae</name>
    <name type="common">poultry shaft louse</name>
    <dbReference type="NCBI Taxonomy" id="328185"/>
    <lineage>
        <taxon>Eukaryota</taxon>
        <taxon>Metazoa</taxon>
        <taxon>Ecdysozoa</taxon>
        <taxon>Arthropoda</taxon>
        <taxon>Hexapoda</taxon>
        <taxon>Insecta</taxon>
        <taxon>Pterygota</taxon>
        <taxon>Neoptera</taxon>
        <taxon>Paraneoptera</taxon>
        <taxon>Psocodea</taxon>
        <taxon>Troctomorpha</taxon>
        <taxon>Phthiraptera</taxon>
        <taxon>Amblycera</taxon>
        <taxon>Menoponidae</taxon>
        <taxon>Menopon</taxon>
    </lineage>
</organism>
<dbReference type="InterPro" id="IPR018244">
    <property type="entry name" value="Allrgn_V5/Tpx1_CS"/>
</dbReference>
<dbReference type="SMART" id="SM00198">
    <property type="entry name" value="SCP"/>
    <property type="match status" value="2"/>
</dbReference>
<comment type="caution">
    <text evidence="2">The sequence shown here is derived from an EMBL/GenBank/DDBJ whole genome shotgun (WGS) entry which is preliminary data.</text>
</comment>
<dbReference type="PROSITE" id="PS01009">
    <property type="entry name" value="CRISP_1"/>
    <property type="match status" value="2"/>
</dbReference>
<protein>
    <recommendedName>
        <fullName evidence="1">SCP domain-containing protein</fullName>
    </recommendedName>
</protein>
<dbReference type="SUPFAM" id="SSF55797">
    <property type="entry name" value="PR-1-like"/>
    <property type="match status" value="2"/>
</dbReference>
<reference evidence="2" key="1">
    <citation type="journal article" date="2024" name="Gigascience">
        <title>Chromosome-level genome of the poultry shaft louse Menopon gallinae provides insight into the host-switching and adaptive evolution of parasitic lice.</title>
        <authorList>
            <person name="Xu Y."/>
            <person name="Ma L."/>
            <person name="Liu S."/>
            <person name="Liang Y."/>
            <person name="Liu Q."/>
            <person name="He Z."/>
            <person name="Tian L."/>
            <person name="Duan Y."/>
            <person name="Cai W."/>
            <person name="Li H."/>
            <person name="Song F."/>
        </authorList>
    </citation>
    <scope>NUCLEOTIDE SEQUENCE</scope>
    <source>
        <strain evidence="2">Cailab_2023a</strain>
    </source>
</reference>
<dbReference type="InterPro" id="IPR001283">
    <property type="entry name" value="CRISP-related"/>
</dbReference>
<feature type="domain" description="SCP" evidence="1">
    <location>
        <begin position="255"/>
        <end position="391"/>
    </location>
</feature>
<evidence type="ECO:0000313" key="2">
    <source>
        <dbReference type="EMBL" id="KAL0266619.1"/>
    </source>
</evidence>
<dbReference type="FunFam" id="3.40.33.10:FF:000002">
    <property type="entry name" value="Golgi-associated plant pathogenesis-related protein 1"/>
    <property type="match status" value="1"/>
</dbReference>
<dbReference type="InterPro" id="IPR035940">
    <property type="entry name" value="CAP_sf"/>
</dbReference>
<name>A0AAW2HAE9_9NEOP</name>
<dbReference type="Pfam" id="PF00188">
    <property type="entry name" value="CAP"/>
    <property type="match status" value="2"/>
</dbReference>
<evidence type="ECO:0000259" key="1">
    <source>
        <dbReference type="SMART" id="SM00198"/>
    </source>
</evidence>
<proteinExistence type="predicted"/>
<dbReference type="InterPro" id="IPR034113">
    <property type="entry name" value="SCP_GAPR1-like"/>
</dbReference>